<proteinExistence type="predicted"/>
<accession>D8LPH5</accession>
<gene>
    <name evidence="2" type="ORF">Esi_0052_0279</name>
</gene>
<reference evidence="2 3" key="1">
    <citation type="journal article" date="2010" name="Nature">
        <title>The Ectocarpus genome and the independent evolution of multicellularity in brown algae.</title>
        <authorList>
            <person name="Cock J.M."/>
            <person name="Sterck L."/>
            <person name="Rouze P."/>
            <person name="Scornet D."/>
            <person name="Allen A.E."/>
            <person name="Amoutzias G."/>
            <person name="Anthouard V."/>
            <person name="Artiguenave F."/>
            <person name="Aury J.M."/>
            <person name="Badger J.H."/>
            <person name="Beszteri B."/>
            <person name="Billiau K."/>
            <person name="Bonnet E."/>
            <person name="Bothwell J.H."/>
            <person name="Bowler C."/>
            <person name="Boyen C."/>
            <person name="Brownlee C."/>
            <person name="Carrano C.J."/>
            <person name="Charrier B."/>
            <person name="Cho G.Y."/>
            <person name="Coelho S.M."/>
            <person name="Collen J."/>
            <person name="Corre E."/>
            <person name="Da Silva C."/>
            <person name="Delage L."/>
            <person name="Delaroque N."/>
            <person name="Dittami S.M."/>
            <person name="Doulbeau S."/>
            <person name="Elias M."/>
            <person name="Farnham G."/>
            <person name="Gachon C.M."/>
            <person name="Gschloessl B."/>
            <person name="Heesch S."/>
            <person name="Jabbari K."/>
            <person name="Jubin C."/>
            <person name="Kawai H."/>
            <person name="Kimura K."/>
            <person name="Kloareg B."/>
            <person name="Kupper F.C."/>
            <person name="Lang D."/>
            <person name="Le Bail A."/>
            <person name="Leblanc C."/>
            <person name="Lerouge P."/>
            <person name="Lohr M."/>
            <person name="Lopez P.J."/>
            <person name="Martens C."/>
            <person name="Maumus F."/>
            <person name="Michel G."/>
            <person name="Miranda-Saavedra D."/>
            <person name="Morales J."/>
            <person name="Moreau H."/>
            <person name="Motomura T."/>
            <person name="Nagasato C."/>
            <person name="Napoli C.A."/>
            <person name="Nelson D.R."/>
            <person name="Nyvall-Collen P."/>
            <person name="Peters A.F."/>
            <person name="Pommier C."/>
            <person name="Potin P."/>
            <person name="Poulain J."/>
            <person name="Quesneville H."/>
            <person name="Read B."/>
            <person name="Rensing S.A."/>
            <person name="Ritter A."/>
            <person name="Rousvoal S."/>
            <person name="Samanta M."/>
            <person name="Samson G."/>
            <person name="Schroeder D.C."/>
            <person name="Segurens B."/>
            <person name="Strittmatter M."/>
            <person name="Tonon T."/>
            <person name="Tregear J.W."/>
            <person name="Valentin K."/>
            <person name="von Dassow P."/>
            <person name="Yamagishi T."/>
            <person name="Van de Peer Y."/>
            <person name="Wincker P."/>
        </authorList>
    </citation>
    <scope>NUCLEOTIDE SEQUENCE [LARGE SCALE GENOMIC DNA]</scope>
    <source>
        <strain evidence="3">Ec32 / CCAP1310/4</strain>
    </source>
</reference>
<keyword evidence="3" id="KW-1185">Reference proteome</keyword>
<dbReference type="AlphaFoldDB" id="D8LPH5"/>
<evidence type="ECO:0000313" key="3">
    <source>
        <dbReference type="Proteomes" id="UP000002630"/>
    </source>
</evidence>
<organism evidence="2 3">
    <name type="scientific">Ectocarpus siliculosus</name>
    <name type="common">Brown alga</name>
    <name type="synonym">Conferva siliculosa</name>
    <dbReference type="NCBI Taxonomy" id="2880"/>
    <lineage>
        <taxon>Eukaryota</taxon>
        <taxon>Sar</taxon>
        <taxon>Stramenopiles</taxon>
        <taxon>Ochrophyta</taxon>
        <taxon>PX clade</taxon>
        <taxon>Phaeophyceae</taxon>
        <taxon>Ectocarpales</taxon>
        <taxon>Ectocarpaceae</taxon>
        <taxon>Ectocarpus</taxon>
    </lineage>
</organism>
<protein>
    <submittedName>
        <fullName evidence="2">EsV-1-153</fullName>
    </submittedName>
</protein>
<dbReference type="EMBL" id="FN648730">
    <property type="protein sequence ID" value="CBN80447.1"/>
    <property type="molecule type" value="Genomic_DNA"/>
</dbReference>
<evidence type="ECO:0000256" key="1">
    <source>
        <dbReference type="SAM" id="MobiDB-lite"/>
    </source>
</evidence>
<dbReference type="EMBL" id="FN649741">
    <property type="protein sequence ID" value="CBN80447.1"/>
    <property type="molecule type" value="Genomic_DNA"/>
</dbReference>
<sequence length="109" mass="12525">MAGTVNHSQLLARARKMKLIERKPRMSAATKKKKAADNRKRRAGARCKSDPKVLSDKFKAAVPSAHKISQLDYYDFLELKKEISKHVSKIRAHAKRCNPDFRDQLESDY</sequence>
<dbReference type="Proteomes" id="UP000002630">
    <property type="component" value="Linkage Group LG16"/>
</dbReference>
<evidence type="ECO:0000313" key="2">
    <source>
        <dbReference type="EMBL" id="CBN80447.1"/>
    </source>
</evidence>
<dbReference type="InParanoid" id="D8LPH5"/>
<feature type="region of interest" description="Disordered" evidence="1">
    <location>
        <begin position="24"/>
        <end position="50"/>
    </location>
</feature>
<name>D8LPH5_ECTSI</name>
<feature type="compositionally biased region" description="Basic residues" evidence="1">
    <location>
        <begin position="30"/>
        <end position="45"/>
    </location>
</feature>